<evidence type="ECO:0000313" key="1">
    <source>
        <dbReference type="EMBL" id="JAH53176.1"/>
    </source>
</evidence>
<accession>A0A0E9THU1</accession>
<reference evidence="1" key="1">
    <citation type="submission" date="2014-11" db="EMBL/GenBank/DDBJ databases">
        <authorList>
            <person name="Amaro Gonzalez C."/>
        </authorList>
    </citation>
    <scope>NUCLEOTIDE SEQUENCE</scope>
</reference>
<proteinExistence type="predicted"/>
<reference evidence="1" key="2">
    <citation type="journal article" date="2015" name="Fish Shellfish Immunol.">
        <title>Early steps in the European eel (Anguilla anguilla)-Vibrio vulnificus interaction in the gills: Role of the RtxA13 toxin.</title>
        <authorList>
            <person name="Callol A."/>
            <person name="Pajuelo D."/>
            <person name="Ebbesson L."/>
            <person name="Teles M."/>
            <person name="MacKenzie S."/>
            <person name="Amaro C."/>
        </authorList>
    </citation>
    <scope>NUCLEOTIDE SEQUENCE</scope>
</reference>
<name>A0A0E9THU1_ANGAN</name>
<dbReference type="EMBL" id="GBXM01055401">
    <property type="protein sequence ID" value="JAH53176.1"/>
    <property type="molecule type" value="Transcribed_RNA"/>
</dbReference>
<protein>
    <submittedName>
        <fullName evidence="1">Uncharacterized protein</fullName>
    </submittedName>
</protein>
<sequence>MLVLKFTALE</sequence>
<organism evidence="1">
    <name type="scientific">Anguilla anguilla</name>
    <name type="common">European freshwater eel</name>
    <name type="synonym">Muraena anguilla</name>
    <dbReference type="NCBI Taxonomy" id="7936"/>
    <lineage>
        <taxon>Eukaryota</taxon>
        <taxon>Metazoa</taxon>
        <taxon>Chordata</taxon>
        <taxon>Craniata</taxon>
        <taxon>Vertebrata</taxon>
        <taxon>Euteleostomi</taxon>
        <taxon>Actinopterygii</taxon>
        <taxon>Neopterygii</taxon>
        <taxon>Teleostei</taxon>
        <taxon>Anguilliformes</taxon>
        <taxon>Anguillidae</taxon>
        <taxon>Anguilla</taxon>
    </lineage>
</organism>